<gene>
    <name evidence="2" type="ORF">EVAR_100098_1</name>
</gene>
<organism evidence="2 3">
    <name type="scientific">Eumeta variegata</name>
    <name type="common">Bagworm moth</name>
    <name type="synonym">Eumeta japonica</name>
    <dbReference type="NCBI Taxonomy" id="151549"/>
    <lineage>
        <taxon>Eukaryota</taxon>
        <taxon>Metazoa</taxon>
        <taxon>Ecdysozoa</taxon>
        <taxon>Arthropoda</taxon>
        <taxon>Hexapoda</taxon>
        <taxon>Insecta</taxon>
        <taxon>Pterygota</taxon>
        <taxon>Neoptera</taxon>
        <taxon>Endopterygota</taxon>
        <taxon>Lepidoptera</taxon>
        <taxon>Glossata</taxon>
        <taxon>Ditrysia</taxon>
        <taxon>Tineoidea</taxon>
        <taxon>Psychidae</taxon>
        <taxon>Oiketicinae</taxon>
        <taxon>Eumeta</taxon>
    </lineage>
</organism>
<proteinExistence type="predicted"/>
<dbReference type="AlphaFoldDB" id="A0A4C1YS95"/>
<accession>A0A4C1YS95</accession>
<name>A0A4C1YS95_EUMVA</name>
<keyword evidence="3" id="KW-1185">Reference proteome</keyword>
<feature type="region of interest" description="Disordered" evidence="1">
    <location>
        <begin position="265"/>
        <end position="308"/>
    </location>
</feature>
<evidence type="ECO:0000313" key="2">
    <source>
        <dbReference type="EMBL" id="GBP79136.1"/>
    </source>
</evidence>
<sequence length="308" mass="34605">MVSLTSMAKAGLRLKKTVIGVAESESNLTNGTRIDVDDGTIRWPQICKFVPAIIKKPAAAQAATAVQRPSRKLVSAPVRPETYEPVPALKNPDNTLAFENREKAECVANSIEKAIDELRQWFQLWRLEVNSDKSAAIYLDFSNIKRILVDPYNAPTLLISNASIPWQHNYKYLRITLDKHLYFRDHIQRVRKLAIFYMSRLSSMIAAASYEASPANNFLRRPRKALLDPPDYLTAESTFNGLTPTVLSAHRRHLKVPTRVVTLRDSLYRGDPNGSPSGVKSAPPERHTNFGPRLRFPRAMQSAVPSST</sequence>
<comment type="caution">
    <text evidence="2">The sequence shown here is derived from an EMBL/GenBank/DDBJ whole genome shotgun (WGS) entry which is preliminary data.</text>
</comment>
<evidence type="ECO:0000313" key="3">
    <source>
        <dbReference type="Proteomes" id="UP000299102"/>
    </source>
</evidence>
<evidence type="ECO:0008006" key="4">
    <source>
        <dbReference type="Google" id="ProtNLM"/>
    </source>
</evidence>
<reference evidence="2 3" key="1">
    <citation type="journal article" date="2019" name="Commun. Biol.">
        <title>The bagworm genome reveals a unique fibroin gene that provides high tensile strength.</title>
        <authorList>
            <person name="Kono N."/>
            <person name="Nakamura H."/>
            <person name="Ohtoshi R."/>
            <person name="Tomita M."/>
            <person name="Numata K."/>
            <person name="Arakawa K."/>
        </authorList>
    </citation>
    <scope>NUCLEOTIDE SEQUENCE [LARGE SCALE GENOMIC DNA]</scope>
</reference>
<dbReference type="EMBL" id="BGZK01001402">
    <property type="protein sequence ID" value="GBP79136.1"/>
    <property type="molecule type" value="Genomic_DNA"/>
</dbReference>
<protein>
    <recommendedName>
        <fullName evidence="4">RNA-directed DNA polymerase from mobile element jockey</fullName>
    </recommendedName>
</protein>
<dbReference type="Proteomes" id="UP000299102">
    <property type="component" value="Unassembled WGS sequence"/>
</dbReference>
<evidence type="ECO:0000256" key="1">
    <source>
        <dbReference type="SAM" id="MobiDB-lite"/>
    </source>
</evidence>